<organism evidence="2 3">
    <name type="scientific">Flavobacterium celericrescens</name>
    <dbReference type="NCBI Taxonomy" id="2709780"/>
    <lineage>
        <taxon>Bacteria</taxon>
        <taxon>Pseudomonadati</taxon>
        <taxon>Bacteroidota</taxon>
        <taxon>Flavobacteriia</taxon>
        <taxon>Flavobacteriales</taxon>
        <taxon>Flavobacteriaceae</taxon>
        <taxon>Flavobacterium</taxon>
    </lineage>
</organism>
<keyword evidence="1" id="KW-0812">Transmembrane</keyword>
<gene>
    <name evidence="2" type="ORF">G4L40_05975</name>
</gene>
<keyword evidence="1" id="KW-1133">Transmembrane helix</keyword>
<evidence type="ECO:0000256" key="1">
    <source>
        <dbReference type="SAM" id="Phobius"/>
    </source>
</evidence>
<keyword evidence="1" id="KW-0472">Membrane</keyword>
<evidence type="ECO:0008006" key="4">
    <source>
        <dbReference type="Google" id="ProtNLM"/>
    </source>
</evidence>
<evidence type="ECO:0000313" key="2">
    <source>
        <dbReference type="EMBL" id="NHM04252.1"/>
    </source>
</evidence>
<dbReference type="EMBL" id="JAAJBV010000003">
    <property type="protein sequence ID" value="NHM04252.1"/>
    <property type="molecule type" value="Genomic_DNA"/>
</dbReference>
<keyword evidence="3" id="KW-1185">Reference proteome</keyword>
<evidence type="ECO:0000313" key="3">
    <source>
        <dbReference type="Proteomes" id="UP000761423"/>
    </source>
</evidence>
<name>A0ABX0IB02_9FLAO</name>
<sequence>MVEIQVHHKLLQTGKIKNGICPNCKNRDDLEYRVCGGISRILIVPTAPLRRITKVFCNSCQKEFKLKDLSDDIKQAVKYERSKNPIKTPIWQFTGIIILLTILAFGIYTGIEMTKLEKEYVKSPLKNDIYKTNIKGEYSTLKVYNVTKDSVYILLNKFSLDSYKGLEEINIEENYSEIKVLSKKELQKLYDENLIYEVNRE</sequence>
<dbReference type="Proteomes" id="UP000761423">
    <property type="component" value="Unassembled WGS sequence"/>
</dbReference>
<accession>A0ABX0IB02</accession>
<reference evidence="2 3" key="1">
    <citation type="submission" date="2020-02" db="EMBL/GenBank/DDBJ databases">
        <authorList>
            <person name="Chen W.-M."/>
        </authorList>
    </citation>
    <scope>NUCLEOTIDE SEQUENCE [LARGE SCALE GENOMIC DNA]</scope>
    <source>
        <strain evidence="2 3">TWA-26</strain>
    </source>
</reference>
<dbReference type="RefSeq" id="WP_166236294.1">
    <property type="nucleotide sequence ID" value="NZ_JAAJBV010000003.1"/>
</dbReference>
<proteinExistence type="predicted"/>
<protein>
    <recommendedName>
        <fullName evidence="4">Zinc-ribbon 15 domain-containing protein</fullName>
    </recommendedName>
</protein>
<feature type="transmembrane region" description="Helical" evidence="1">
    <location>
        <begin position="90"/>
        <end position="111"/>
    </location>
</feature>
<comment type="caution">
    <text evidence="2">The sequence shown here is derived from an EMBL/GenBank/DDBJ whole genome shotgun (WGS) entry which is preliminary data.</text>
</comment>